<evidence type="ECO:0000256" key="1">
    <source>
        <dbReference type="ARBA" id="ARBA00023002"/>
    </source>
</evidence>
<name>A0A2T6KK93_9RHOB</name>
<gene>
    <name evidence="3" type="ORF">C8N45_103236</name>
</gene>
<keyword evidence="1" id="KW-0560">Oxidoreductase</keyword>
<dbReference type="InterPro" id="IPR023210">
    <property type="entry name" value="NADP_OxRdtase_dom"/>
</dbReference>
<reference evidence="3 4" key="1">
    <citation type="submission" date="2018-04" db="EMBL/GenBank/DDBJ databases">
        <title>Genomic Encyclopedia of Archaeal and Bacterial Type Strains, Phase II (KMG-II): from individual species to whole genera.</title>
        <authorList>
            <person name="Goeker M."/>
        </authorList>
    </citation>
    <scope>NUCLEOTIDE SEQUENCE [LARGE SCALE GENOMIC DNA]</scope>
    <source>
        <strain evidence="3 4">DSM 29955</strain>
    </source>
</reference>
<organism evidence="3 4">
    <name type="scientific">Yoonia sediminilitoris</name>
    <dbReference type="NCBI Taxonomy" id="1286148"/>
    <lineage>
        <taxon>Bacteria</taxon>
        <taxon>Pseudomonadati</taxon>
        <taxon>Pseudomonadota</taxon>
        <taxon>Alphaproteobacteria</taxon>
        <taxon>Rhodobacterales</taxon>
        <taxon>Paracoccaceae</taxon>
        <taxon>Yoonia</taxon>
    </lineage>
</organism>
<evidence type="ECO:0000313" key="3">
    <source>
        <dbReference type="EMBL" id="PUB16381.1"/>
    </source>
</evidence>
<dbReference type="PROSITE" id="PS51257">
    <property type="entry name" value="PROKAR_LIPOPROTEIN"/>
    <property type="match status" value="1"/>
</dbReference>
<dbReference type="PANTHER" id="PTHR43625:SF40">
    <property type="entry name" value="ALDO-KETO REDUCTASE YAKC [NADP(+)]"/>
    <property type="match status" value="1"/>
</dbReference>
<evidence type="ECO:0000259" key="2">
    <source>
        <dbReference type="Pfam" id="PF00248"/>
    </source>
</evidence>
<evidence type="ECO:0000313" key="4">
    <source>
        <dbReference type="Proteomes" id="UP000244523"/>
    </source>
</evidence>
<dbReference type="EMBL" id="QBUD01000003">
    <property type="protein sequence ID" value="PUB16381.1"/>
    <property type="molecule type" value="Genomic_DNA"/>
</dbReference>
<proteinExistence type="predicted"/>
<dbReference type="InterPro" id="IPR050791">
    <property type="entry name" value="Aldo-Keto_reductase"/>
</dbReference>
<dbReference type="Gene3D" id="3.20.20.100">
    <property type="entry name" value="NADP-dependent oxidoreductase domain"/>
    <property type="match status" value="1"/>
</dbReference>
<accession>A0A2T6KK93</accession>
<dbReference type="Pfam" id="PF00248">
    <property type="entry name" value="Aldo_ket_red"/>
    <property type="match status" value="1"/>
</dbReference>
<sequence length="328" mass="35625">MKQRKLGADGPMVGALGLGCMSFGATASGATDQATSYAAMDMAWDMGLTHFDTANVYGPHTSEQIVGQWMADRGHHPSIATKAGIQRDLDHPVNNDPAYLEVELDGSLARLGVDHVDLFYIHRREQAVPIADVAGFMGRMVEKGKIGGWGLSEVSPTTLRLAHAQTPVRAVQNEYSLWTRQPELGLIAECAQLGVAFVAFSPLARGVFGRTIIDPSDPDFGPFRAVMPRFQPDLWPRNKCRAEEFGELAAKIGTTPPALALAWLLAQGDHIIPIPGTRTAHHMSDWADADKIDMTPALVAQIETILPVGWAWGDRYADSQARTPEAYC</sequence>
<dbReference type="GO" id="GO:0016491">
    <property type="term" value="F:oxidoreductase activity"/>
    <property type="evidence" value="ECO:0007669"/>
    <property type="project" value="UniProtKB-KW"/>
</dbReference>
<protein>
    <submittedName>
        <fullName evidence="3">Aryl-alcohol dehydrogenase-like predicted oxidoreductase</fullName>
    </submittedName>
</protein>
<feature type="domain" description="NADP-dependent oxidoreductase" evidence="2">
    <location>
        <begin position="16"/>
        <end position="305"/>
    </location>
</feature>
<dbReference type="RefSeq" id="WP_108385978.1">
    <property type="nucleotide sequence ID" value="NZ_QBUD01000003.1"/>
</dbReference>
<dbReference type="Proteomes" id="UP000244523">
    <property type="component" value="Unassembled WGS sequence"/>
</dbReference>
<dbReference type="SUPFAM" id="SSF51430">
    <property type="entry name" value="NAD(P)-linked oxidoreductase"/>
    <property type="match status" value="1"/>
</dbReference>
<dbReference type="GO" id="GO:0005737">
    <property type="term" value="C:cytoplasm"/>
    <property type="evidence" value="ECO:0007669"/>
    <property type="project" value="TreeGrafter"/>
</dbReference>
<dbReference type="PANTHER" id="PTHR43625">
    <property type="entry name" value="AFLATOXIN B1 ALDEHYDE REDUCTASE"/>
    <property type="match status" value="1"/>
</dbReference>
<dbReference type="OrthoDB" id="9803483at2"/>
<dbReference type="AlphaFoldDB" id="A0A2T6KK93"/>
<dbReference type="InterPro" id="IPR036812">
    <property type="entry name" value="NAD(P)_OxRdtase_dom_sf"/>
</dbReference>
<keyword evidence="4" id="KW-1185">Reference proteome</keyword>
<comment type="caution">
    <text evidence="3">The sequence shown here is derived from an EMBL/GenBank/DDBJ whole genome shotgun (WGS) entry which is preliminary data.</text>
</comment>